<keyword evidence="3" id="KW-1185">Reference proteome</keyword>
<reference evidence="2 3" key="1">
    <citation type="submission" date="2023-04" db="EMBL/GenBank/DDBJ databases">
        <title>Klugiella caeni sp. nov. isolated from the sludge of biochemical tank.</title>
        <authorList>
            <person name="Geng K."/>
        </authorList>
    </citation>
    <scope>NUCLEOTIDE SEQUENCE [LARGE SCALE GENOMIC DNA]</scope>
    <source>
        <strain evidence="2 3">YN-L-19</strain>
    </source>
</reference>
<accession>A0AAW6T6Z1</accession>
<dbReference type="Pfam" id="PF07484">
    <property type="entry name" value="Collar"/>
    <property type="match status" value="1"/>
</dbReference>
<sequence>MDPTPFLGEIRLFATNLVPKGWAACNGQLMPINQNQALFSLLGTQYGGDGRVNFGLPDLRGRIPLHFGAGLGIGARGGESAHTLTNAEMPQHSHPVRAAGVATTESPASALWADPGKPTYGDTPAVGMNPASVRSSGGSQAHENRPPFLALEYCIAIAGVFPSQN</sequence>
<evidence type="ECO:0000313" key="2">
    <source>
        <dbReference type="EMBL" id="MDI2098994.1"/>
    </source>
</evidence>
<protein>
    <submittedName>
        <fullName evidence="2">Tail fiber protein</fullName>
    </submittedName>
</protein>
<dbReference type="Gene3D" id="3.90.1340.10">
    <property type="entry name" value="Phage tail collar domain"/>
    <property type="match status" value="1"/>
</dbReference>
<dbReference type="AlphaFoldDB" id="A0AAW6T6Z1"/>
<dbReference type="InterPro" id="IPR037053">
    <property type="entry name" value="Phage_tail_collar_dom_sf"/>
</dbReference>
<organism evidence="2 3">
    <name type="scientific">Ruicaihuangia caeni</name>
    <dbReference type="NCBI Taxonomy" id="3042517"/>
    <lineage>
        <taxon>Bacteria</taxon>
        <taxon>Bacillati</taxon>
        <taxon>Actinomycetota</taxon>
        <taxon>Actinomycetes</taxon>
        <taxon>Micrococcales</taxon>
        <taxon>Microbacteriaceae</taxon>
        <taxon>Ruicaihuangia</taxon>
    </lineage>
</organism>
<comment type="caution">
    <text evidence="2">The sequence shown here is derived from an EMBL/GenBank/DDBJ whole genome shotgun (WGS) entry which is preliminary data.</text>
</comment>
<evidence type="ECO:0000313" key="3">
    <source>
        <dbReference type="Proteomes" id="UP001321506"/>
    </source>
</evidence>
<evidence type="ECO:0000259" key="1">
    <source>
        <dbReference type="Pfam" id="PF07484"/>
    </source>
</evidence>
<dbReference type="EMBL" id="JASATX010000003">
    <property type="protein sequence ID" value="MDI2098994.1"/>
    <property type="molecule type" value="Genomic_DNA"/>
</dbReference>
<dbReference type="InterPro" id="IPR011083">
    <property type="entry name" value="Phage_tail_collar_dom"/>
</dbReference>
<dbReference type="Proteomes" id="UP001321506">
    <property type="component" value="Unassembled WGS sequence"/>
</dbReference>
<feature type="domain" description="Phage tail collar" evidence="1">
    <location>
        <begin position="8"/>
        <end position="64"/>
    </location>
</feature>
<gene>
    <name evidence="2" type="ORF">QF206_08475</name>
</gene>
<dbReference type="SUPFAM" id="SSF88874">
    <property type="entry name" value="Receptor-binding domain of short tail fibre protein gp12"/>
    <property type="match status" value="1"/>
</dbReference>
<name>A0AAW6T6Z1_9MICO</name>
<dbReference type="RefSeq" id="WP_281488781.1">
    <property type="nucleotide sequence ID" value="NZ_CP159582.1"/>
</dbReference>
<proteinExistence type="predicted"/>